<dbReference type="Proteomes" id="UP001410394">
    <property type="component" value="Unassembled WGS sequence"/>
</dbReference>
<comment type="caution">
    <text evidence="1">The sequence shown here is derived from an EMBL/GenBank/DDBJ whole genome shotgun (WGS) entry which is preliminary data.</text>
</comment>
<keyword evidence="2" id="KW-1185">Reference proteome</keyword>
<organism evidence="1 2">
    <name type="scientific">Uliginosibacterium sediminicola</name>
    <dbReference type="NCBI Taxonomy" id="2024550"/>
    <lineage>
        <taxon>Bacteria</taxon>
        <taxon>Pseudomonadati</taxon>
        <taxon>Pseudomonadota</taxon>
        <taxon>Betaproteobacteria</taxon>
        <taxon>Rhodocyclales</taxon>
        <taxon>Zoogloeaceae</taxon>
        <taxon>Uliginosibacterium</taxon>
    </lineage>
</organism>
<evidence type="ECO:0000313" key="1">
    <source>
        <dbReference type="EMBL" id="MEN3067595.1"/>
    </source>
</evidence>
<protein>
    <submittedName>
        <fullName evidence="1">Uncharacterized protein</fullName>
    </submittedName>
</protein>
<dbReference type="RefSeq" id="WP_345918366.1">
    <property type="nucleotide sequence ID" value="NZ_JBDIVE010000002.1"/>
</dbReference>
<accession>A0ABU9YV39</accession>
<evidence type="ECO:0000313" key="2">
    <source>
        <dbReference type="Proteomes" id="UP001410394"/>
    </source>
</evidence>
<sequence length="194" mass="21137">MIWPADISKPAAGVLSLSLLLSLALLYAGFKLRADAQEEFAQLQRAQQHSAALLQQAQHEQSAIEQALARLGELQAQGIAGSAKRLQWMADMQQLRQSIALPDLDAELAAQEALQPKSAGSFRLLNSRMQIHAALLHELDLFTLLAHLHTRRDALVAARHCTLSPDPAPTASHAALRADCVFDWISLGTPEQSE</sequence>
<dbReference type="EMBL" id="JBDIVE010000002">
    <property type="protein sequence ID" value="MEN3067595.1"/>
    <property type="molecule type" value="Genomic_DNA"/>
</dbReference>
<gene>
    <name evidence="1" type="ORF">ABDB84_03825</name>
</gene>
<name>A0ABU9YV39_9RHOO</name>
<reference evidence="1 2" key="1">
    <citation type="journal article" date="2018" name="Int. J. Syst. Evol. Microbiol.">
        <title>Uliginosibacterium sediminicola sp. nov., isolated from freshwater sediment.</title>
        <authorList>
            <person name="Hwang W.M."/>
            <person name="Kim S.M."/>
            <person name="Kang K."/>
            <person name="Ahn T.Y."/>
        </authorList>
    </citation>
    <scope>NUCLEOTIDE SEQUENCE [LARGE SCALE GENOMIC DNA]</scope>
    <source>
        <strain evidence="1 2">M1-21</strain>
    </source>
</reference>
<proteinExistence type="predicted"/>